<evidence type="ECO:0000256" key="1">
    <source>
        <dbReference type="SAM" id="Phobius"/>
    </source>
</evidence>
<organism evidence="2 3">
    <name type="scientific">Paraclostridium bifermentans</name>
    <name type="common">Clostridium bifermentans</name>
    <dbReference type="NCBI Taxonomy" id="1490"/>
    <lineage>
        <taxon>Bacteria</taxon>
        <taxon>Bacillati</taxon>
        <taxon>Bacillota</taxon>
        <taxon>Clostridia</taxon>
        <taxon>Peptostreptococcales</taxon>
        <taxon>Peptostreptococcaceae</taxon>
        <taxon>Paraclostridium</taxon>
    </lineage>
</organism>
<keyword evidence="1" id="KW-0472">Membrane</keyword>
<evidence type="ECO:0000313" key="3">
    <source>
        <dbReference type="Proteomes" id="UP000326961"/>
    </source>
</evidence>
<keyword evidence="1" id="KW-1133">Transmembrane helix</keyword>
<evidence type="ECO:0000313" key="2">
    <source>
        <dbReference type="EMBL" id="QEZ67980.1"/>
    </source>
</evidence>
<dbReference type="Proteomes" id="UP000326961">
    <property type="component" value="Chromosome"/>
</dbReference>
<name>A0A5P3XCA6_PARBF</name>
<proteinExistence type="predicted"/>
<sequence>MKLIVNGNTVSEMITEKVVKIREFKRSEIIEFDFNTVDIGTLDKIIGHIKTNKKMYARLVIMIALSISSTTLTAYAGGITDIALEVYEIVKDACFGICLLGAAVEFIRCVVNGTVEQLGKVAVKYISFALMIKFLPKAVDMIFRLGGN</sequence>
<dbReference type="RefSeq" id="WP_150885847.1">
    <property type="nucleotide sequence ID" value="NZ_CP032452.1"/>
</dbReference>
<dbReference type="AlphaFoldDB" id="A0A5P3XCA6"/>
<protein>
    <submittedName>
        <fullName evidence="2">Uncharacterized protein</fullName>
    </submittedName>
</protein>
<feature type="transmembrane region" description="Helical" evidence="1">
    <location>
        <begin position="56"/>
        <end position="76"/>
    </location>
</feature>
<reference evidence="2 3" key="1">
    <citation type="submission" date="2018-09" db="EMBL/GenBank/DDBJ databases">
        <title>A clostridial neurotoxin that targets Anopheles mosquitoes.</title>
        <authorList>
            <person name="Contreras E."/>
            <person name="Masuyer G."/>
            <person name="Qureshi N."/>
            <person name="Chawla S."/>
            <person name="Lim H.L."/>
            <person name="Chen J."/>
            <person name="Stenmark P."/>
            <person name="Gill S."/>
        </authorList>
    </citation>
    <scope>NUCLEOTIDE SEQUENCE [LARGE SCALE GENOMIC DNA]</scope>
    <source>
        <strain evidence="2 3">Cbm</strain>
    </source>
</reference>
<gene>
    <name evidence="2" type="ORF">D4A35_03155</name>
</gene>
<keyword evidence="1" id="KW-0812">Transmembrane</keyword>
<accession>A0A5P3XCA6</accession>
<dbReference type="EMBL" id="CP032452">
    <property type="protein sequence ID" value="QEZ67980.1"/>
    <property type="molecule type" value="Genomic_DNA"/>
</dbReference>